<feature type="region of interest" description="Disordered" evidence="1">
    <location>
        <begin position="688"/>
        <end position="758"/>
    </location>
</feature>
<feature type="compositionally biased region" description="Polar residues" evidence="1">
    <location>
        <begin position="469"/>
        <end position="484"/>
    </location>
</feature>
<dbReference type="Proteomes" id="UP000694545">
    <property type="component" value="Unplaced"/>
</dbReference>
<feature type="compositionally biased region" description="Basic and acidic residues" evidence="1">
    <location>
        <begin position="516"/>
        <end position="538"/>
    </location>
</feature>
<sequence>MGAMAAQVGAAAALASLTSIAGLQKGTSVLHHTLVGSLSDTSLKSAEHPSALSPPVLEKSSKFGSPVRPATVPPAATGPRLTPKPFSRETSSDTFAGVKPPVTALKPSSVAPKSPTFAKTFGDATTPKGLTGNIPPLVDQKSIENRSTKDFVANMPFYSSPLANTVILFNTGNTEKAGMKLAAERTFSTLQAQEGPVPSAVSEPPFRRPESAGIQRQLSLSSEPRSLSWNLHRSLEMKDTFSGATEERAKNVEKDLRNSSINLVGEVQPRPKQRPVSAIFLESVKDPKQSTPDIPDEKSLPEKSWVRKPRPLSVDLTAKFENRDLSAQRKSCPPESKERPLTAHLADTLGSRPSEMGAKSEAAESSTADAPRSYLKSTVPVANSQSAKSDAATHIQTPSPNEAAPLGWNTPKDTGQVSAKDRKFLWEQRLKGQDEDNDAEADSAGVSEKSKGLPDSKGWCVKEKAALSQRDTCTVSKDAASTSDPENKFSRGGSVKKPLNFLGTLTNGVASGNADSRPESPGKEKKSMNIQQRIKELTTENTDGKPANRRSYASRPLSADLTKLFSSPVTAAEMKSEKKPELNRMLLSDMQEVQENEPQLLRGADSSETRAAGSPQKPQQLSRAARAGGPLEKEGSLLKGREPVAPQGESPASVASHDAKVYSTPPTAEKAAGIKTVRATLFEHSVQRHSVSVSLSGTELTSQPWKETVGRPLGHRKELWPEGESDAQATSKKVPFRQGDLSPDADKPWKRDSSNEEKALKAAATCEKFTAKGKYEKHTSKQIEDSLMYQRIEPRYEILQTVGDRVQSEAVTAVPENEAMPLRSRRSLRRRTEGSATDAAWARSLDSKSGNRAKDGFVPEPKAAGETAGKTAFLEELYGSSSPHAFLRQVPKLDQPQTGQQQAPVKAPYLQSRNKNSETVDDKGSKQPSEAEREKREAVLAGKLDSSRILKHFPENLGVAPGRTDGCEAGVSTGQDAAASVASEPESRPSPCGASQWHKFSNRTSPPGADPARTYEQEGAKAFGLKTFPATYVAHEELTASDRRAEGDQLQRPDAEGWGRRSGRALSGTKASERWRRK</sequence>
<feature type="region of interest" description="Disordered" evidence="1">
    <location>
        <begin position="281"/>
        <end position="306"/>
    </location>
</feature>
<feature type="region of interest" description="Disordered" evidence="1">
    <location>
        <begin position="885"/>
        <end position="1015"/>
    </location>
</feature>
<organism evidence="2 3">
    <name type="scientific">Varanus komodoensis</name>
    <name type="common">Komodo dragon</name>
    <dbReference type="NCBI Taxonomy" id="61221"/>
    <lineage>
        <taxon>Eukaryota</taxon>
        <taxon>Metazoa</taxon>
        <taxon>Chordata</taxon>
        <taxon>Craniata</taxon>
        <taxon>Vertebrata</taxon>
        <taxon>Euteleostomi</taxon>
        <taxon>Lepidosauria</taxon>
        <taxon>Squamata</taxon>
        <taxon>Bifurcata</taxon>
        <taxon>Unidentata</taxon>
        <taxon>Episquamata</taxon>
        <taxon>Toxicofera</taxon>
        <taxon>Anguimorpha</taxon>
        <taxon>Paleoanguimorpha</taxon>
        <taxon>Varanoidea</taxon>
        <taxon>Varanidae</taxon>
        <taxon>Varanus</taxon>
    </lineage>
</organism>
<feature type="region of interest" description="Disordered" evidence="1">
    <location>
        <begin position="44"/>
        <end position="134"/>
    </location>
</feature>
<dbReference type="AlphaFoldDB" id="A0A8D2LW84"/>
<feature type="region of interest" description="Disordered" evidence="1">
    <location>
        <begin position="318"/>
        <end position="671"/>
    </location>
</feature>
<accession>A0A8D2LW84</accession>
<reference evidence="2" key="2">
    <citation type="submission" date="2025-09" db="UniProtKB">
        <authorList>
            <consortium name="Ensembl"/>
        </authorList>
    </citation>
    <scope>IDENTIFICATION</scope>
</reference>
<proteinExistence type="predicted"/>
<dbReference type="InterPro" id="IPR040006">
    <property type="entry name" value="TNKS1BP1-like"/>
</dbReference>
<feature type="compositionally biased region" description="Basic and acidic residues" evidence="1">
    <location>
        <begin position="631"/>
        <end position="642"/>
    </location>
</feature>
<feature type="compositionally biased region" description="Polar residues" evidence="1">
    <location>
        <begin position="503"/>
        <end position="514"/>
    </location>
</feature>
<feature type="region of interest" description="Disordered" evidence="1">
    <location>
        <begin position="811"/>
        <end position="868"/>
    </location>
</feature>
<feature type="compositionally biased region" description="Basic and acidic residues" evidence="1">
    <location>
        <begin position="1038"/>
        <end position="1059"/>
    </location>
</feature>
<feature type="compositionally biased region" description="Basic and acidic residues" evidence="1">
    <location>
        <begin position="448"/>
        <end position="465"/>
    </location>
</feature>
<feature type="compositionally biased region" description="Basic and acidic residues" evidence="1">
    <location>
        <begin position="419"/>
        <end position="434"/>
    </location>
</feature>
<evidence type="ECO:0000313" key="2">
    <source>
        <dbReference type="Ensembl" id="ENSVKKP00000027552.1"/>
    </source>
</evidence>
<feature type="region of interest" description="Disordered" evidence="1">
    <location>
        <begin position="191"/>
        <end position="214"/>
    </location>
</feature>
<dbReference type="Ensembl" id="ENSVKKT00000028220.1">
    <property type="protein sequence ID" value="ENSVKKP00000027552.1"/>
    <property type="gene ID" value="ENSVKKG00000017901.1"/>
</dbReference>
<feature type="compositionally biased region" description="Polar residues" evidence="1">
    <location>
        <begin position="380"/>
        <end position="400"/>
    </location>
</feature>
<dbReference type="PANTHER" id="PTHR22042:SF3">
    <property type="entry name" value="RIKEN CDNA 2900026A02 GENE"/>
    <property type="match status" value="1"/>
</dbReference>
<feature type="compositionally biased region" description="Basic and acidic residues" evidence="1">
    <location>
        <begin position="744"/>
        <end position="758"/>
    </location>
</feature>
<keyword evidence="3" id="KW-1185">Reference proteome</keyword>
<feature type="compositionally biased region" description="Basic and acidic residues" evidence="1">
    <location>
        <begin position="295"/>
        <end position="305"/>
    </location>
</feature>
<protein>
    <submittedName>
        <fullName evidence="2">Uncharacterized protein</fullName>
    </submittedName>
</protein>
<dbReference type="PANTHER" id="PTHR22042">
    <property type="entry name" value="TANKYRASE 1 BINDING PROTEIN"/>
    <property type="match status" value="1"/>
</dbReference>
<feature type="compositionally biased region" description="Basic and acidic residues" evidence="1">
    <location>
        <begin position="945"/>
        <end position="954"/>
    </location>
</feature>
<feature type="compositionally biased region" description="Low complexity" evidence="1">
    <location>
        <begin position="66"/>
        <end position="80"/>
    </location>
</feature>
<feature type="compositionally biased region" description="Basic and acidic residues" evidence="1">
    <location>
        <begin position="915"/>
        <end position="938"/>
    </location>
</feature>
<evidence type="ECO:0000256" key="1">
    <source>
        <dbReference type="SAM" id="MobiDB-lite"/>
    </source>
</evidence>
<feature type="compositionally biased region" description="Polar residues" evidence="1">
    <location>
        <begin position="688"/>
        <end position="705"/>
    </location>
</feature>
<name>A0A8D2LW84_VARKO</name>
<feature type="compositionally biased region" description="Basic and acidic residues" evidence="1">
    <location>
        <begin position="318"/>
        <end position="327"/>
    </location>
</feature>
<reference evidence="2" key="1">
    <citation type="submission" date="2025-08" db="UniProtKB">
        <authorList>
            <consortium name="Ensembl"/>
        </authorList>
    </citation>
    <scope>IDENTIFICATION</scope>
</reference>
<feature type="region of interest" description="Disordered" evidence="1">
    <location>
        <begin position="1038"/>
        <end position="1078"/>
    </location>
</feature>
<evidence type="ECO:0000313" key="3">
    <source>
        <dbReference type="Proteomes" id="UP000694545"/>
    </source>
</evidence>